<accession>A0ABV0M4F9</accession>
<dbReference type="InterPro" id="IPR025683">
    <property type="entry name" value="Protein_beta"/>
</dbReference>
<reference evidence="1 2" key="1">
    <citation type="submission" date="2024-05" db="EMBL/GenBank/DDBJ databases">
        <title>Neorhizobium sp. Rsf11, a plant growth promoting and heavy metal resistant PAH-degrader.</title>
        <authorList>
            <person name="Golubev S.N."/>
            <person name="Muratova A.Y."/>
            <person name="Markelova M.I."/>
        </authorList>
    </citation>
    <scope>NUCLEOTIDE SEQUENCE [LARGE SCALE GENOMIC DNA]</scope>
    <source>
        <strain evidence="1 2">Rsf11</strain>
    </source>
</reference>
<dbReference type="EMBL" id="JBEAAL010000012">
    <property type="protein sequence ID" value="MEQ1406742.1"/>
    <property type="molecule type" value="Genomic_DNA"/>
</dbReference>
<proteinExistence type="predicted"/>
<keyword evidence="2" id="KW-1185">Reference proteome</keyword>
<evidence type="ECO:0000313" key="1">
    <source>
        <dbReference type="EMBL" id="MEQ1406742.1"/>
    </source>
</evidence>
<dbReference type="Pfam" id="PF14350">
    <property type="entry name" value="Beta_protein"/>
    <property type="match status" value="1"/>
</dbReference>
<comment type="caution">
    <text evidence="1">The sequence shown here is derived from an EMBL/GenBank/DDBJ whole genome shotgun (WGS) entry which is preliminary data.</text>
</comment>
<sequence>MMLPYHPALRFKQGEYIATARIARDVQRHIQPRFILAPPKERDPEKGKPLTEEEIAVVTGERIAKHWPLYPAYLDARYVAPLLGDEGLRSLFRIAQRKNEQLAAVASVQDLFNPIFREFLRTSGPRIAIHLPYEDIDIDALLNGVEAVGCKTSECALFLDFTKAPLSMEGVSGSVAGVFDTLGSVAQWARIIFQASSFPSKNPAESDGQCVIPRHEWEVFLAALKECSVAPNLIGYGDFGPDHGEIRFRRKGGGAAPIRHLRYTGKKSTIVVRGKETGKQGDVMKAVCERVLNSGEFAGQGYSYADDMIWRVAKGLSNAGTPSMWREWNMAHHLSQVVKDLGMLSGMSFAEGPVTRITEQFALFAEPVEE</sequence>
<protein>
    <submittedName>
        <fullName evidence="1">Beta family protein</fullName>
    </submittedName>
</protein>
<gene>
    <name evidence="1" type="ORF">ABK249_17560</name>
</gene>
<dbReference type="RefSeq" id="WP_348863493.1">
    <property type="nucleotide sequence ID" value="NZ_JBEAAL010000012.1"/>
</dbReference>
<organism evidence="1 2">
    <name type="scientific">Neorhizobium phenanthreniclasticum</name>
    <dbReference type="NCBI Taxonomy" id="3157917"/>
    <lineage>
        <taxon>Bacteria</taxon>
        <taxon>Pseudomonadati</taxon>
        <taxon>Pseudomonadota</taxon>
        <taxon>Alphaproteobacteria</taxon>
        <taxon>Hyphomicrobiales</taxon>
        <taxon>Rhizobiaceae</taxon>
        <taxon>Rhizobium/Agrobacterium group</taxon>
        <taxon>Neorhizobium</taxon>
    </lineage>
</organism>
<evidence type="ECO:0000313" key="2">
    <source>
        <dbReference type="Proteomes" id="UP001496627"/>
    </source>
</evidence>
<name>A0ABV0M4F9_9HYPH</name>
<dbReference type="Proteomes" id="UP001496627">
    <property type="component" value="Unassembled WGS sequence"/>
</dbReference>